<evidence type="ECO:0000313" key="1">
    <source>
        <dbReference type="EMBL" id="MBX73326.1"/>
    </source>
</evidence>
<dbReference type="EMBL" id="GGEC01092842">
    <property type="protein sequence ID" value="MBX73326.1"/>
    <property type="molecule type" value="Transcribed_RNA"/>
</dbReference>
<dbReference type="AlphaFoldDB" id="A0A2P2R235"/>
<accession>A0A2P2R235</accession>
<proteinExistence type="predicted"/>
<protein>
    <submittedName>
        <fullName evidence="1">Uncharacterized protein</fullName>
    </submittedName>
</protein>
<reference evidence="1" key="1">
    <citation type="submission" date="2018-02" db="EMBL/GenBank/DDBJ databases">
        <title>Rhizophora mucronata_Transcriptome.</title>
        <authorList>
            <person name="Meera S.P."/>
            <person name="Sreeshan A."/>
            <person name="Augustine A."/>
        </authorList>
    </citation>
    <scope>NUCLEOTIDE SEQUENCE</scope>
    <source>
        <tissue evidence="1">Leaf</tissue>
    </source>
</reference>
<sequence>MLSSQSMVSFAPNCKL</sequence>
<name>A0A2P2R235_RHIMU</name>
<organism evidence="1">
    <name type="scientific">Rhizophora mucronata</name>
    <name type="common">Asiatic mangrove</name>
    <dbReference type="NCBI Taxonomy" id="61149"/>
    <lineage>
        <taxon>Eukaryota</taxon>
        <taxon>Viridiplantae</taxon>
        <taxon>Streptophyta</taxon>
        <taxon>Embryophyta</taxon>
        <taxon>Tracheophyta</taxon>
        <taxon>Spermatophyta</taxon>
        <taxon>Magnoliopsida</taxon>
        <taxon>eudicotyledons</taxon>
        <taxon>Gunneridae</taxon>
        <taxon>Pentapetalae</taxon>
        <taxon>rosids</taxon>
        <taxon>fabids</taxon>
        <taxon>Malpighiales</taxon>
        <taxon>Rhizophoraceae</taxon>
        <taxon>Rhizophora</taxon>
    </lineage>
</organism>